<feature type="region of interest" description="Disordered" evidence="1">
    <location>
        <begin position="231"/>
        <end position="805"/>
    </location>
</feature>
<evidence type="ECO:0000313" key="2">
    <source>
        <dbReference type="EMBL" id="KAK6538894.1"/>
    </source>
</evidence>
<feature type="compositionally biased region" description="Basic and acidic residues" evidence="1">
    <location>
        <begin position="85"/>
        <end position="95"/>
    </location>
</feature>
<feature type="compositionally biased region" description="Basic and acidic residues" evidence="1">
    <location>
        <begin position="309"/>
        <end position="325"/>
    </location>
</feature>
<feature type="compositionally biased region" description="Polar residues" evidence="1">
    <location>
        <begin position="274"/>
        <end position="292"/>
    </location>
</feature>
<feature type="region of interest" description="Disordered" evidence="1">
    <location>
        <begin position="85"/>
        <end position="189"/>
    </location>
</feature>
<feature type="compositionally biased region" description="Basic and acidic residues" evidence="1">
    <location>
        <begin position="569"/>
        <end position="586"/>
    </location>
</feature>
<evidence type="ECO:0000313" key="3">
    <source>
        <dbReference type="Proteomes" id="UP001365542"/>
    </source>
</evidence>
<organism evidence="2 3">
    <name type="scientific">Orbilia ellipsospora</name>
    <dbReference type="NCBI Taxonomy" id="2528407"/>
    <lineage>
        <taxon>Eukaryota</taxon>
        <taxon>Fungi</taxon>
        <taxon>Dikarya</taxon>
        <taxon>Ascomycota</taxon>
        <taxon>Pezizomycotina</taxon>
        <taxon>Orbiliomycetes</taxon>
        <taxon>Orbiliales</taxon>
        <taxon>Orbiliaceae</taxon>
        <taxon>Orbilia</taxon>
    </lineage>
</organism>
<feature type="compositionally biased region" description="Basic and acidic residues" evidence="1">
    <location>
        <begin position="174"/>
        <end position="189"/>
    </location>
</feature>
<feature type="compositionally biased region" description="Polar residues" evidence="1">
    <location>
        <begin position="239"/>
        <end position="267"/>
    </location>
</feature>
<keyword evidence="3" id="KW-1185">Reference proteome</keyword>
<name>A0AAV9XAU5_9PEZI</name>
<protein>
    <submittedName>
        <fullName evidence="2">Uncharacterized protein</fullName>
    </submittedName>
</protein>
<feature type="compositionally biased region" description="Basic residues" evidence="1">
    <location>
        <begin position="703"/>
        <end position="713"/>
    </location>
</feature>
<gene>
    <name evidence="2" type="ORF">TWF694_010451</name>
</gene>
<feature type="compositionally biased region" description="Basic residues" evidence="1">
    <location>
        <begin position="751"/>
        <end position="763"/>
    </location>
</feature>
<feature type="compositionally biased region" description="Low complexity" evidence="1">
    <location>
        <begin position="587"/>
        <end position="598"/>
    </location>
</feature>
<feature type="compositionally biased region" description="Polar residues" evidence="1">
    <location>
        <begin position="538"/>
        <end position="554"/>
    </location>
</feature>
<dbReference type="AlphaFoldDB" id="A0AAV9XAU5"/>
<feature type="compositionally biased region" description="Basic and acidic residues" evidence="1">
    <location>
        <begin position="508"/>
        <end position="519"/>
    </location>
</feature>
<feature type="compositionally biased region" description="Low complexity" evidence="1">
    <location>
        <begin position="526"/>
        <end position="535"/>
    </location>
</feature>
<sequence length="805" mass="87689">MASRDFAGDLANAILRLLPQKIAELEEVQDLGEEYFTENPSSDLDPSTTVADRLNNVFTQYLKTLETEIPLHLDEYLQEEVKNLPESRLDSEDRPSSLSTDEPVPLQEPKSEEFPTPPIEANTSSDFVDEVQKSDTSAKYSSGVEGLNDFEAKNELADPTTLGGPNDGEVTSNSKEEPPITDDKVTRNLDIEDTIRELPEETAVISSALESETETTIPPLVNPLANCAVQHDDGAVLPSPQNQLPIPSQSTNPAPSTTDEETSTNGNLGKKAPSSPTLTPSNLVTPQTSIGVVQTPCLPQDEVDTTSHTPKEQQDPEPVDGHPKFPEPIPTGSETEALRDNLLHNPAPPSEELDNDFPSAGSDQPNGLEEQAALKDTSSSAPEEEETGLHTHLPSKQGTSPPIYPSDKEETNLKSPTEPIKNVSDLPNTNTPPNLDIGTGNGATTENAGDKENLPSNAEPSHGPNTEEKTANVGDFELARGVGSLEPPPAEKEPSIEGTMEGPIVTKDITEKSQPKDVTIEPETASPGKPSGSPGDSEMSQNTQNKVQPTGNNSEDSKMTDSNDLLPVKTHEKPEPEQDPKPKDITPTHTQTEPTEPQSSTELQKTIESTETSEKVSKPVVNAAQENSNDKSHVAQNPQRKPPRTKPNKLQTKFNKATEEASHRKSPLPESKPSVSFEEPPDLDELPWNPYNGDYSTADLRRSKGRQHHRKHSSVNIHPPTPRPDPDSEDEDPTEEPEEDDLDLDDNIKKGNAKLRKSAKSKHHNLDSPLDSPDKDLPSPTTRRKGAPVNFHKNNSKYAQKRTRH</sequence>
<feature type="compositionally biased region" description="Polar residues" evidence="1">
    <location>
        <begin position="599"/>
        <end position="610"/>
    </location>
</feature>
<reference evidence="2 3" key="1">
    <citation type="submission" date="2019-10" db="EMBL/GenBank/DDBJ databases">
        <authorList>
            <person name="Palmer J.M."/>
        </authorList>
    </citation>
    <scope>NUCLEOTIDE SEQUENCE [LARGE SCALE GENOMIC DNA]</scope>
    <source>
        <strain evidence="2 3">TWF694</strain>
    </source>
</reference>
<comment type="caution">
    <text evidence="2">The sequence shown here is derived from an EMBL/GenBank/DDBJ whole genome shotgun (WGS) entry which is preliminary data.</text>
</comment>
<dbReference type="EMBL" id="JAVHJO010000007">
    <property type="protein sequence ID" value="KAK6538894.1"/>
    <property type="molecule type" value="Genomic_DNA"/>
</dbReference>
<proteinExistence type="predicted"/>
<feature type="compositionally biased region" description="Acidic residues" evidence="1">
    <location>
        <begin position="727"/>
        <end position="745"/>
    </location>
</feature>
<dbReference type="Proteomes" id="UP001365542">
    <property type="component" value="Unassembled WGS sequence"/>
</dbReference>
<accession>A0AAV9XAU5</accession>
<evidence type="ECO:0000256" key="1">
    <source>
        <dbReference type="SAM" id="MobiDB-lite"/>
    </source>
</evidence>